<dbReference type="RefSeq" id="WP_089841966.1">
    <property type="nucleotide sequence ID" value="NZ_FNEJ01000001.1"/>
</dbReference>
<dbReference type="AlphaFoldDB" id="A0A1G8HVS2"/>
<protein>
    <submittedName>
        <fullName evidence="1">Uncharacterized protein</fullName>
    </submittedName>
</protein>
<proteinExistence type="predicted"/>
<reference evidence="1 2" key="1">
    <citation type="submission" date="2016-10" db="EMBL/GenBank/DDBJ databases">
        <authorList>
            <person name="de Groot N.N."/>
        </authorList>
    </citation>
    <scope>NUCLEOTIDE SEQUENCE [LARGE SCALE GENOMIC DNA]</scope>
    <source>
        <strain evidence="1 2">DSM 26424</strain>
    </source>
</reference>
<keyword evidence="2" id="KW-1185">Reference proteome</keyword>
<organism evidence="1 2">
    <name type="scientific">Salipiger marinus</name>
    <dbReference type="NCBI Taxonomy" id="555512"/>
    <lineage>
        <taxon>Bacteria</taxon>
        <taxon>Pseudomonadati</taxon>
        <taxon>Pseudomonadota</taxon>
        <taxon>Alphaproteobacteria</taxon>
        <taxon>Rhodobacterales</taxon>
        <taxon>Roseobacteraceae</taxon>
        <taxon>Salipiger</taxon>
    </lineage>
</organism>
<name>A0A1G8HVS2_9RHOB</name>
<dbReference type="STRING" id="555512.SAMN04487993_100175"/>
<dbReference type="EMBL" id="FNEJ01000001">
    <property type="protein sequence ID" value="SDI10805.1"/>
    <property type="molecule type" value="Genomic_DNA"/>
</dbReference>
<evidence type="ECO:0000313" key="1">
    <source>
        <dbReference type="EMBL" id="SDI10805.1"/>
    </source>
</evidence>
<sequence length="365" mass="39184">MPTSMRNTLWASLALTPALAMALLPDGAPLATLDPALLLGLSWAVAIGALLGSRSTSRANPGKLQLLAANSPVTLPDCPSPAEIRRQLTPLLLAAPPLADRGWAQEPETEAHALGRIIASTLATQGWRDLSDPGSADLRGLWLLVALLRAAPGKAGELAQAFRRPDAMLDLRDRLAAITSRRDAWDRQCAAFEATSRLWSSPRPASLIDQLAALDRPDPDLWHKVIRDFDPARAEQRNAALWCGRQLTCHRASVALLLHRLAQEGVVIDSCVLPRLDEILANWGAGRYSGRALGLDPADQVAGSAPDVARLLDRLAEQTDSPRLPDPVGLFDVYDGRAPLPRPAWQLDGGLCAAPEPVDYLLPPA</sequence>
<dbReference type="OrthoDB" id="7846016at2"/>
<dbReference type="Proteomes" id="UP000199093">
    <property type="component" value="Unassembled WGS sequence"/>
</dbReference>
<accession>A0A1G8HVS2</accession>
<evidence type="ECO:0000313" key="2">
    <source>
        <dbReference type="Proteomes" id="UP000199093"/>
    </source>
</evidence>
<gene>
    <name evidence="1" type="ORF">SAMN04487993_100175</name>
</gene>